<name>A0ACC1L060_9FUNG</name>
<keyword evidence="2" id="KW-1185">Reference proteome</keyword>
<reference evidence="1" key="1">
    <citation type="submission" date="2022-07" db="EMBL/GenBank/DDBJ databases">
        <title>Phylogenomic reconstructions and comparative analyses of Kickxellomycotina fungi.</title>
        <authorList>
            <person name="Reynolds N.K."/>
            <person name="Stajich J.E."/>
            <person name="Barry K."/>
            <person name="Grigoriev I.V."/>
            <person name="Crous P."/>
            <person name="Smith M.E."/>
        </authorList>
    </citation>
    <scope>NUCLEOTIDE SEQUENCE</scope>
    <source>
        <strain evidence="1">BCRC 34780</strain>
    </source>
</reference>
<accession>A0ACC1L060</accession>
<evidence type="ECO:0000313" key="1">
    <source>
        <dbReference type="EMBL" id="KAJ2797827.1"/>
    </source>
</evidence>
<gene>
    <name evidence="1" type="ORF">H4R21_004167</name>
</gene>
<feature type="non-terminal residue" evidence="1">
    <location>
        <position position="96"/>
    </location>
</feature>
<dbReference type="EMBL" id="JANBUN010001506">
    <property type="protein sequence ID" value="KAJ2797827.1"/>
    <property type="molecule type" value="Genomic_DNA"/>
</dbReference>
<organism evidence="1 2">
    <name type="scientific">Coemansia helicoidea</name>
    <dbReference type="NCBI Taxonomy" id="1286919"/>
    <lineage>
        <taxon>Eukaryota</taxon>
        <taxon>Fungi</taxon>
        <taxon>Fungi incertae sedis</taxon>
        <taxon>Zoopagomycota</taxon>
        <taxon>Kickxellomycotina</taxon>
        <taxon>Kickxellomycetes</taxon>
        <taxon>Kickxellales</taxon>
        <taxon>Kickxellaceae</taxon>
        <taxon>Coemansia</taxon>
    </lineage>
</organism>
<dbReference type="Proteomes" id="UP001140087">
    <property type="component" value="Unassembled WGS sequence"/>
</dbReference>
<evidence type="ECO:0000313" key="2">
    <source>
        <dbReference type="Proteomes" id="UP001140087"/>
    </source>
</evidence>
<comment type="caution">
    <text evidence="1">The sequence shown here is derived from an EMBL/GenBank/DDBJ whole genome shotgun (WGS) entry which is preliminary data.</text>
</comment>
<sequence length="96" mass="10559">MTTPTAQLFIGRLPGAADADELRRVFSKYGEVARCDVKRGTNLCYGFVEYSTPEQAAEALEQCNGMSLLGEQIVVEFARASARKREDNNCFSCGEV</sequence>
<proteinExistence type="predicted"/>
<protein>
    <submittedName>
        <fullName evidence="1">Uncharacterized protein</fullName>
    </submittedName>
</protein>